<name>A0ABN6D9V0_9BURK</name>
<gene>
    <name evidence="2" type="ORF">MIZ03_3323</name>
</gene>
<dbReference type="Gene3D" id="3.40.190.10">
    <property type="entry name" value="Periplasmic binding protein-like II"/>
    <property type="match status" value="2"/>
</dbReference>
<dbReference type="NCBIfam" id="TIGR01409">
    <property type="entry name" value="TAT_signal_seq"/>
    <property type="match status" value="1"/>
</dbReference>
<dbReference type="EMBL" id="AP024238">
    <property type="protein sequence ID" value="BCO28423.1"/>
    <property type="molecule type" value="Genomic_DNA"/>
</dbReference>
<keyword evidence="3" id="KW-1185">Reference proteome</keyword>
<accession>A0ABN6D9V0</accession>
<organism evidence="2 3">
    <name type="scientific">Rhodoferax lithotrophicus</name>
    <dbReference type="NCBI Taxonomy" id="2798804"/>
    <lineage>
        <taxon>Bacteria</taxon>
        <taxon>Pseudomonadati</taxon>
        <taxon>Pseudomonadota</taxon>
        <taxon>Betaproteobacteria</taxon>
        <taxon>Burkholderiales</taxon>
        <taxon>Comamonadaceae</taxon>
        <taxon>Rhodoferax</taxon>
    </lineage>
</organism>
<evidence type="ECO:0000259" key="1">
    <source>
        <dbReference type="Pfam" id="PF09084"/>
    </source>
</evidence>
<dbReference type="Pfam" id="PF09084">
    <property type="entry name" value="NMT1"/>
    <property type="match status" value="1"/>
</dbReference>
<proteinExistence type="predicted"/>
<dbReference type="SUPFAM" id="SSF53850">
    <property type="entry name" value="Periplasmic binding protein-like II"/>
    <property type="match status" value="1"/>
</dbReference>
<dbReference type="InterPro" id="IPR006311">
    <property type="entry name" value="TAT_signal"/>
</dbReference>
<dbReference type="InterPro" id="IPR019546">
    <property type="entry name" value="TAT_signal_bac_arc"/>
</dbReference>
<dbReference type="PROSITE" id="PS51318">
    <property type="entry name" value="TAT"/>
    <property type="match status" value="1"/>
</dbReference>
<evidence type="ECO:0000313" key="3">
    <source>
        <dbReference type="Proteomes" id="UP000824366"/>
    </source>
</evidence>
<dbReference type="Proteomes" id="UP000824366">
    <property type="component" value="Chromosome"/>
</dbReference>
<dbReference type="PANTHER" id="PTHR30024:SF21">
    <property type="entry name" value="ABC TRANSPORTER SUBSTRATE-BINDING PROTEIN"/>
    <property type="match status" value="1"/>
</dbReference>
<dbReference type="InterPro" id="IPR015168">
    <property type="entry name" value="SsuA/THI5"/>
</dbReference>
<feature type="domain" description="SsuA/THI5-like" evidence="1">
    <location>
        <begin position="59"/>
        <end position="269"/>
    </location>
</feature>
<evidence type="ECO:0000313" key="2">
    <source>
        <dbReference type="EMBL" id="BCO28423.1"/>
    </source>
</evidence>
<sequence length="342" mass="36255">MSTKQSSIANIHGRRTFLQTTGAVGLAASLGVLAGEAFSQQSKAPTKLKVAWAQGAACHSPLAFAQHTGIFAKHGLDVELIDFQGSSEQLLEAIATGKADAGLGLLLQWLKPLEQGFDVKLVAGTHAGCMRLLASPTAGIQRVEDLRGKTVAVSDLASPARDAFIVTLAKAGIDPEKEVNWKVFPGDLLGLAVQKGEAQALAHLDPDTYRFIKQNKLVEIANTQSGVYADRTCCVVGASGKLLKNNIAAARSLVRAVLEVHEATAKNPTAVAQDYFKNFKPGVSVPELVEMLSALPYTHHPIGEPLKAELVKSIDDLKLVKVFKPSLDSSKLAAKISANILV</sequence>
<dbReference type="RefSeq" id="WP_223904381.1">
    <property type="nucleotide sequence ID" value="NZ_AP024238.1"/>
</dbReference>
<protein>
    <recommendedName>
        <fullName evidence="1">SsuA/THI5-like domain-containing protein</fullName>
    </recommendedName>
</protein>
<dbReference type="PANTHER" id="PTHR30024">
    <property type="entry name" value="ALIPHATIC SULFONATES-BINDING PROTEIN-RELATED"/>
    <property type="match status" value="1"/>
</dbReference>
<reference evidence="2 3" key="1">
    <citation type="journal article" date="2021" name="Microbiol. Spectr.">
        <title>A Single Bacterium Capable of Oxidation and Reduction of Iron at Circumneutral pH.</title>
        <authorList>
            <person name="Kato S."/>
            <person name="Ohkuma M."/>
        </authorList>
    </citation>
    <scope>NUCLEOTIDE SEQUENCE [LARGE SCALE GENOMIC DNA]</scope>
    <source>
        <strain evidence="2 3">MIZ03</strain>
    </source>
</reference>